<protein>
    <recommendedName>
        <fullName evidence="2">Peptidoglycan binding-like domain-containing protein</fullName>
    </recommendedName>
</protein>
<feature type="chain" id="PRO_5045197956" description="Peptidoglycan binding-like domain-containing protein" evidence="1">
    <location>
        <begin position="20"/>
        <end position="507"/>
    </location>
</feature>
<dbReference type="PRINTS" id="PR00834">
    <property type="entry name" value="PROTEASES2C"/>
</dbReference>
<evidence type="ECO:0000259" key="2">
    <source>
        <dbReference type="Pfam" id="PF01471"/>
    </source>
</evidence>
<evidence type="ECO:0000313" key="3">
    <source>
        <dbReference type="EMBL" id="GJD52989.1"/>
    </source>
</evidence>
<dbReference type="InterPro" id="IPR043504">
    <property type="entry name" value="Peptidase_S1_PA_chymotrypsin"/>
</dbReference>
<dbReference type="InterPro" id="IPR002477">
    <property type="entry name" value="Peptidoglycan-bd-like"/>
</dbReference>
<evidence type="ECO:0000313" key="4">
    <source>
        <dbReference type="Proteomes" id="UP001055167"/>
    </source>
</evidence>
<evidence type="ECO:0000256" key="1">
    <source>
        <dbReference type="SAM" id="SignalP"/>
    </source>
</evidence>
<dbReference type="InterPro" id="IPR036365">
    <property type="entry name" value="PGBD-like_sf"/>
</dbReference>
<dbReference type="Pfam" id="PF01471">
    <property type="entry name" value="PG_binding_1"/>
    <property type="match status" value="1"/>
</dbReference>
<dbReference type="Gene3D" id="1.10.101.10">
    <property type="entry name" value="PGBD-like superfamily/PGBD"/>
    <property type="match status" value="1"/>
</dbReference>
<dbReference type="EMBL" id="BPQH01000023">
    <property type="protein sequence ID" value="GJD52989.1"/>
    <property type="molecule type" value="Genomic_DNA"/>
</dbReference>
<keyword evidence="4" id="KW-1185">Reference proteome</keyword>
<dbReference type="RefSeq" id="WP_128562445.1">
    <property type="nucleotide sequence ID" value="NZ_BPQH01000023.1"/>
</dbReference>
<dbReference type="SUPFAM" id="SSF50494">
    <property type="entry name" value="Trypsin-like serine proteases"/>
    <property type="match status" value="1"/>
</dbReference>
<dbReference type="InterPro" id="IPR009003">
    <property type="entry name" value="Peptidase_S1_PA"/>
</dbReference>
<dbReference type="Pfam" id="PF13365">
    <property type="entry name" value="Trypsin_2"/>
    <property type="match status" value="1"/>
</dbReference>
<name>A0ABQ4R744_9HYPH</name>
<keyword evidence="1" id="KW-0732">Signal</keyword>
<dbReference type="Gene3D" id="2.40.10.10">
    <property type="entry name" value="Trypsin-like serine proteases"/>
    <property type="match status" value="2"/>
</dbReference>
<feature type="domain" description="Peptidoglycan binding-like" evidence="2">
    <location>
        <begin position="45"/>
        <end position="93"/>
    </location>
</feature>
<dbReference type="Proteomes" id="UP001055167">
    <property type="component" value="Unassembled WGS sequence"/>
</dbReference>
<gene>
    <name evidence="3" type="ORF">OPKNFCMD_5758</name>
</gene>
<dbReference type="InterPro" id="IPR001940">
    <property type="entry name" value="Peptidase_S1C"/>
</dbReference>
<organism evidence="3 4">
    <name type="scientific">Methylobacterium crusticola</name>
    <dbReference type="NCBI Taxonomy" id="1697972"/>
    <lineage>
        <taxon>Bacteria</taxon>
        <taxon>Pseudomonadati</taxon>
        <taxon>Pseudomonadota</taxon>
        <taxon>Alphaproteobacteria</taxon>
        <taxon>Hyphomicrobiales</taxon>
        <taxon>Methylobacteriaceae</taxon>
        <taxon>Methylobacterium</taxon>
    </lineage>
</organism>
<dbReference type="PANTHER" id="PTHR43019">
    <property type="entry name" value="SERINE ENDOPROTEASE DEGS"/>
    <property type="match status" value="1"/>
</dbReference>
<feature type="signal peptide" evidence="1">
    <location>
        <begin position="1"/>
        <end position="19"/>
    </location>
</feature>
<dbReference type="InterPro" id="IPR036366">
    <property type="entry name" value="PGBDSf"/>
</dbReference>
<reference evidence="3" key="1">
    <citation type="journal article" date="2021" name="Front. Microbiol.">
        <title>Comprehensive Comparative Genomics and Phenotyping of Methylobacterium Species.</title>
        <authorList>
            <person name="Alessa O."/>
            <person name="Ogura Y."/>
            <person name="Fujitani Y."/>
            <person name="Takami H."/>
            <person name="Hayashi T."/>
            <person name="Sahin N."/>
            <person name="Tani A."/>
        </authorList>
    </citation>
    <scope>NUCLEOTIDE SEQUENCE</scope>
    <source>
        <strain evidence="3">KCTC 52305</strain>
    </source>
</reference>
<sequence length="507" mass="54299">MRLAALAIATILAISLASAQVRSLDFTAAETVFNALDFRTRVITQVLLIASGYQNSVPTESFGLRTFGALKRFQEEKGLWPNGILTGVTSDRLFDVASPLLNEWDFRLIAHPGRDRQIWIPQGLGLRPHPNKRGLTFQDDAERLKVSYSYFRETDLEAAYASILDRKRREGFAVHYSVIKDGWFVVSATSPNGRDEYLRYHQDGDGILGFSLFWENARGNVNGERVAILMSASLGSVMNGRPMVDPPGRSQTTPQVALAPALKAQEPVRNDNPPIQATPPMSVTPAPVPPVTPKAEEKGISTGTGFFVDGAGNLVTNAHVIKDCKVVVVKLNDNKPPHKARVVATDNANDLALLSVENGTGYKFASLRTGTRLGEGVAVFGYPHTDILASSGNFTIGNVTALAGIGDDSRYYQISAPVQQGNSGGPLLDNYGNVIGVVAAKLNVIKMAAASGDFAQNINFAIKSSALVSFLDSNQIGIKTGTSSGIKLDPPDLADTAKGMSGLVACQ</sequence>
<reference evidence="3" key="2">
    <citation type="submission" date="2021-08" db="EMBL/GenBank/DDBJ databases">
        <authorList>
            <person name="Tani A."/>
            <person name="Ola A."/>
            <person name="Ogura Y."/>
            <person name="Katsura K."/>
            <person name="Hayashi T."/>
        </authorList>
    </citation>
    <scope>NUCLEOTIDE SEQUENCE</scope>
    <source>
        <strain evidence="3">KCTC 52305</strain>
    </source>
</reference>
<dbReference type="SUPFAM" id="SSF47090">
    <property type="entry name" value="PGBD-like"/>
    <property type="match status" value="1"/>
</dbReference>
<dbReference type="PANTHER" id="PTHR43019:SF23">
    <property type="entry name" value="PROTEASE DO-LIKE 5, CHLOROPLASTIC"/>
    <property type="match status" value="1"/>
</dbReference>
<accession>A0ABQ4R744</accession>
<comment type="caution">
    <text evidence="3">The sequence shown here is derived from an EMBL/GenBank/DDBJ whole genome shotgun (WGS) entry which is preliminary data.</text>
</comment>
<proteinExistence type="predicted"/>